<feature type="transmembrane region" description="Helical" evidence="9">
    <location>
        <begin position="146"/>
        <end position="165"/>
    </location>
</feature>
<keyword evidence="7 9" id="KW-1133">Transmembrane helix</keyword>
<dbReference type="PROSITE" id="PS51106">
    <property type="entry name" value="PTS_EIIC_TYPE_4"/>
    <property type="match status" value="1"/>
</dbReference>
<comment type="caution">
    <text evidence="10">The sequence shown here is derived from an EMBL/GenBank/DDBJ whole genome shotgun (WGS) entry which is preliminary data.</text>
</comment>
<evidence type="ECO:0000256" key="8">
    <source>
        <dbReference type="ARBA" id="ARBA00023136"/>
    </source>
</evidence>
<gene>
    <name evidence="10" type="ORF">H8S37_10350</name>
</gene>
<feature type="transmembrane region" description="Helical" evidence="9">
    <location>
        <begin position="27"/>
        <end position="46"/>
    </location>
</feature>
<dbReference type="InterPro" id="IPR050303">
    <property type="entry name" value="GatZ_KbaZ_carbometab"/>
</dbReference>
<evidence type="ECO:0000313" key="11">
    <source>
        <dbReference type="Proteomes" id="UP000652477"/>
    </source>
</evidence>
<keyword evidence="5" id="KW-0598">Phosphotransferase system</keyword>
<sequence length="249" mass="26646">MNNMLLIAVGIGFVYYLAYMESPWVQYFFKEAIVIGAVVGLIMGDFKTGLMMGGNFQILYIAGVMAPGGNLSVDSQLACCIAIPVAMASGMGVEEAMVLSVPFGVLGVFLDNIRRTIMGFWTRRADKHALEGNTKAIMFDGIGGPLIFNIFLRWIPVAVIVYMGVDAATAIVNAIPEWLMEGFKVAGGMLPATGLALILVMLNKPMLLVYYVLAVVLTQLLSMPIVAAAVIGGVLAILHVTFTTKAEEA</sequence>
<dbReference type="Proteomes" id="UP000652477">
    <property type="component" value="Unassembled WGS sequence"/>
</dbReference>
<comment type="subcellular location">
    <subcellularLocation>
        <location evidence="1">Cell membrane</location>
        <topology evidence="1">Multi-pass membrane protein</topology>
    </subcellularLocation>
</comment>
<evidence type="ECO:0000256" key="4">
    <source>
        <dbReference type="ARBA" id="ARBA00022597"/>
    </source>
</evidence>
<dbReference type="PANTHER" id="PTHR32502">
    <property type="entry name" value="N-ACETYLGALACTOSAMINE PERMEASE II COMPONENT-RELATED"/>
    <property type="match status" value="1"/>
</dbReference>
<reference evidence="10" key="1">
    <citation type="submission" date="2020-08" db="EMBL/GenBank/DDBJ databases">
        <title>Genome public.</title>
        <authorList>
            <person name="Liu C."/>
            <person name="Sun Q."/>
        </authorList>
    </citation>
    <scope>NUCLEOTIDE SEQUENCE</scope>
    <source>
        <strain evidence="10">NSJ-55</strain>
    </source>
</reference>
<dbReference type="Pfam" id="PF03609">
    <property type="entry name" value="EII-Sor"/>
    <property type="match status" value="1"/>
</dbReference>
<evidence type="ECO:0000256" key="9">
    <source>
        <dbReference type="SAM" id="Phobius"/>
    </source>
</evidence>
<dbReference type="PANTHER" id="PTHR32502:SF8">
    <property type="entry name" value="N-ACETYLGALACTOSAMINE PERMEASE IIC COMPONENT 1"/>
    <property type="match status" value="1"/>
</dbReference>
<keyword evidence="6 9" id="KW-0812">Transmembrane</keyword>
<evidence type="ECO:0000256" key="7">
    <source>
        <dbReference type="ARBA" id="ARBA00022989"/>
    </source>
</evidence>
<dbReference type="GO" id="GO:0009401">
    <property type="term" value="P:phosphoenolpyruvate-dependent sugar phosphotransferase system"/>
    <property type="evidence" value="ECO:0007669"/>
    <property type="project" value="UniProtKB-KW"/>
</dbReference>
<evidence type="ECO:0000313" key="10">
    <source>
        <dbReference type="EMBL" id="MBC5689316.1"/>
    </source>
</evidence>
<keyword evidence="3" id="KW-1003">Cell membrane</keyword>
<keyword evidence="4 10" id="KW-0762">Sugar transport</keyword>
<name>A0A923LJW9_9FIRM</name>
<dbReference type="AlphaFoldDB" id="A0A923LJW9"/>
<evidence type="ECO:0000256" key="2">
    <source>
        <dbReference type="ARBA" id="ARBA00022448"/>
    </source>
</evidence>
<dbReference type="EMBL" id="JACOPF010000002">
    <property type="protein sequence ID" value="MBC5689316.1"/>
    <property type="molecule type" value="Genomic_DNA"/>
</dbReference>
<proteinExistence type="predicted"/>
<keyword evidence="2" id="KW-0813">Transport</keyword>
<feature type="transmembrane region" description="Helical" evidence="9">
    <location>
        <begin position="5"/>
        <end position="21"/>
    </location>
</feature>
<evidence type="ECO:0000256" key="1">
    <source>
        <dbReference type="ARBA" id="ARBA00004651"/>
    </source>
</evidence>
<evidence type="ECO:0000256" key="5">
    <source>
        <dbReference type="ARBA" id="ARBA00022683"/>
    </source>
</evidence>
<evidence type="ECO:0000256" key="3">
    <source>
        <dbReference type="ARBA" id="ARBA00022475"/>
    </source>
</evidence>
<protein>
    <submittedName>
        <fullName evidence="10">PTS sugar transporter subunit IIC</fullName>
    </submittedName>
</protein>
<feature type="transmembrane region" description="Helical" evidence="9">
    <location>
        <begin position="209"/>
        <end position="242"/>
    </location>
</feature>
<dbReference type="RefSeq" id="WP_186875989.1">
    <property type="nucleotide sequence ID" value="NZ_JACOPF010000002.1"/>
</dbReference>
<evidence type="ECO:0000256" key="6">
    <source>
        <dbReference type="ARBA" id="ARBA00022692"/>
    </source>
</evidence>
<dbReference type="GO" id="GO:0005886">
    <property type="term" value="C:plasma membrane"/>
    <property type="evidence" value="ECO:0007669"/>
    <property type="project" value="UniProtKB-SubCell"/>
</dbReference>
<keyword evidence="8 9" id="KW-0472">Membrane</keyword>
<accession>A0A923LJW9</accession>
<organism evidence="10 11">
    <name type="scientific">Mediterraneibacter hominis</name>
    <dbReference type="NCBI Taxonomy" id="2763054"/>
    <lineage>
        <taxon>Bacteria</taxon>
        <taxon>Bacillati</taxon>
        <taxon>Bacillota</taxon>
        <taxon>Clostridia</taxon>
        <taxon>Lachnospirales</taxon>
        <taxon>Lachnospiraceae</taxon>
        <taxon>Mediterraneibacter</taxon>
    </lineage>
</organism>
<keyword evidence="11" id="KW-1185">Reference proteome</keyword>
<dbReference type="InterPro" id="IPR004700">
    <property type="entry name" value="PTS_IIC_man"/>
</dbReference>